<keyword evidence="2" id="KW-1185">Reference proteome</keyword>
<dbReference type="InterPro" id="IPR012334">
    <property type="entry name" value="Pectin_lyas_fold"/>
</dbReference>
<proteinExistence type="predicted"/>
<dbReference type="InterPro" id="IPR011050">
    <property type="entry name" value="Pectin_lyase_fold/virulence"/>
</dbReference>
<reference evidence="1 2" key="1">
    <citation type="submission" date="2024-09" db="EMBL/GenBank/DDBJ databases">
        <authorList>
            <person name="Sun Q."/>
            <person name="Mori K."/>
        </authorList>
    </citation>
    <scope>NUCLEOTIDE SEQUENCE [LARGE SCALE GENOMIC DNA]</scope>
    <source>
        <strain evidence="1 2">CECT 8622</strain>
    </source>
</reference>
<dbReference type="SUPFAM" id="SSF51126">
    <property type="entry name" value="Pectin lyase-like"/>
    <property type="match status" value="1"/>
</dbReference>
<dbReference type="InterPro" id="IPR039513">
    <property type="entry name" value="PL-6"/>
</dbReference>
<dbReference type="Proteomes" id="UP001589585">
    <property type="component" value="Unassembled WGS sequence"/>
</dbReference>
<dbReference type="GO" id="GO:0016829">
    <property type="term" value="F:lyase activity"/>
    <property type="evidence" value="ECO:0007669"/>
    <property type="project" value="UniProtKB-KW"/>
</dbReference>
<organism evidence="1 2">
    <name type="scientific">Mariniflexile ostreae</name>
    <dbReference type="NCBI Taxonomy" id="1520892"/>
    <lineage>
        <taxon>Bacteria</taxon>
        <taxon>Pseudomonadati</taxon>
        <taxon>Bacteroidota</taxon>
        <taxon>Flavobacteriia</taxon>
        <taxon>Flavobacteriales</taxon>
        <taxon>Flavobacteriaceae</taxon>
        <taxon>Mariniflexile</taxon>
    </lineage>
</organism>
<gene>
    <name evidence="1" type="ORF">ACFFU9_15310</name>
</gene>
<dbReference type="Gene3D" id="2.160.20.10">
    <property type="entry name" value="Single-stranded right-handed beta-helix, Pectin lyase-like"/>
    <property type="match status" value="1"/>
</dbReference>
<evidence type="ECO:0000313" key="1">
    <source>
        <dbReference type="EMBL" id="MFB9058111.1"/>
    </source>
</evidence>
<keyword evidence="1" id="KW-0456">Lyase</keyword>
<comment type="caution">
    <text evidence="1">The sequence shown here is derived from an EMBL/GenBank/DDBJ whole genome shotgun (WGS) entry which is preliminary data.</text>
</comment>
<sequence>MIKIISLPLIAGALMVFSYLEIKYVNDIFHSVQPLKIEKASSIVTNEKELLQAIEKVAPGDVIVLMDGEYKDVKLSLSTKSSKEYPIIIKAKNSGKVTVVGNFHWKISGDYITVSGIHFTKGSRHKDNDLIVDTGEYNTYQHCKFDFLNDVSGTYIKLEGRKSVVEYCEFTGKTTLASYINMDVPKEEGSHHIIRRNYFSRPPLKKNGGSAMRVGHGSMAMFHAYILIEENLFENCDGESEIVSVKSSRNYIRNNTFRTSKGAFSLRQGNGSVFEGNFFIGDGQKECGGLTIRGRDHFVFNNYFYNLKARKSGVINFGVASPEDPERVKRGIYPRHFPLTQDIVLCYNTIAENKSDSHINFLEGYGTRDRFGLPTNINFYNNIFDGTANVVNGKPNMKVTFASNFTSQSEANINGITSVKLNKLKVDGIVVPEIKSLDRTSVVDVPQQINYSVFNNRDLLIEKDIFGRAREKIKNAGCFNFTNTDDEIKRPLFKKDVGCGY</sequence>
<dbReference type="EMBL" id="JBHMFC010000103">
    <property type="protein sequence ID" value="MFB9058111.1"/>
    <property type="molecule type" value="Genomic_DNA"/>
</dbReference>
<protein>
    <submittedName>
        <fullName evidence="1">Polysaccharide lyase 6 family protein</fullName>
    </submittedName>
</protein>
<accession>A0ABV5FF87</accession>
<dbReference type="CDD" id="cd14251">
    <property type="entry name" value="PL-6"/>
    <property type="match status" value="1"/>
</dbReference>
<evidence type="ECO:0000313" key="2">
    <source>
        <dbReference type="Proteomes" id="UP001589585"/>
    </source>
</evidence>
<name>A0ABV5FF87_9FLAO</name>
<dbReference type="RefSeq" id="WP_379862352.1">
    <property type="nucleotide sequence ID" value="NZ_JBHMFC010000103.1"/>
</dbReference>
<dbReference type="Pfam" id="PF14592">
    <property type="entry name" value="Chondroitinas_B"/>
    <property type="match status" value="1"/>
</dbReference>